<sequence length="38" mass="4213">MATTNDDDVKLIWIKHGTAPRRYANFCVCPGMGDSTQV</sequence>
<gene>
    <name evidence="1" type="ordered locus">Y11_29651</name>
</gene>
<dbReference type="EMBL" id="FR729477">
    <property type="protein sequence ID" value="CBY29565.1"/>
    <property type="molecule type" value="Genomic_DNA"/>
</dbReference>
<name>A0A0H3NW56_YERE1</name>
<dbReference type="HOGENOM" id="CLU_3335127_0_0_6"/>
<evidence type="ECO:0000313" key="2">
    <source>
        <dbReference type="Proteomes" id="UP000008084"/>
    </source>
</evidence>
<reference evidence="1 2" key="1">
    <citation type="journal article" date="2011" name="J. Bacteriol.">
        <title>Complete genome sequence of Yersinia enterocolitica subsp. palearctica serogroup O:3.</title>
        <authorList>
            <person name="Batzilla J."/>
            <person name="Hoper D."/>
            <person name="Antonenka U."/>
            <person name="Heesemann J."/>
            <person name="Rakin A."/>
        </authorList>
    </citation>
    <scope>NUCLEOTIDE SEQUENCE [LARGE SCALE GENOMIC DNA]</scope>
    <source>
        <strain evidence="2">DSM 13030 / CIP 106945 / Y11</strain>
    </source>
</reference>
<dbReference type="AlphaFoldDB" id="A0A0H3NW56"/>
<accession>A0A0H3NW56</accession>
<dbReference type="KEGG" id="yey:Y11_29651"/>
<protein>
    <submittedName>
        <fullName evidence="1">Uncharacterized protein</fullName>
    </submittedName>
</protein>
<organism evidence="1 2">
    <name type="scientific">Yersinia enterocolitica subsp. palearctica serotype O:3 (strain DSM 13030 / CIP 106945 / Y11)</name>
    <dbReference type="NCBI Taxonomy" id="930944"/>
    <lineage>
        <taxon>Bacteria</taxon>
        <taxon>Pseudomonadati</taxon>
        <taxon>Pseudomonadota</taxon>
        <taxon>Gammaproteobacteria</taxon>
        <taxon>Enterobacterales</taxon>
        <taxon>Yersiniaceae</taxon>
        <taxon>Yersinia</taxon>
    </lineage>
</organism>
<evidence type="ECO:0000313" key="1">
    <source>
        <dbReference type="EMBL" id="CBY29565.1"/>
    </source>
</evidence>
<dbReference type="Proteomes" id="UP000008084">
    <property type="component" value="Chromosome"/>
</dbReference>
<proteinExistence type="predicted"/>